<evidence type="ECO:0008006" key="5">
    <source>
        <dbReference type="Google" id="ProtNLM"/>
    </source>
</evidence>
<organism evidence="3 4">
    <name type="scientific">Haloactinomyces albus</name>
    <dbReference type="NCBI Taxonomy" id="1352928"/>
    <lineage>
        <taxon>Bacteria</taxon>
        <taxon>Bacillati</taxon>
        <taxon>Actinomycetota</taxon>
        <taxon>Actinomycetes</taxon>
        <taxon>Actinopolysporales</taxon>
        <taxon>Actinopolysporaceae</taxon>
        <taxon>Haloactinomyces</taxon>
    </lineage>
</organism>
<proteinExistence type="predicted"/>
<evidence type="ECO:0000313" key="3">
    <source>
        <dbReference type="EMBL" id="MDR7301866.1"/>
    </source>
</evidence>
<feature type="chain" id="PRO_5041964247" description="DUF3558 domain-containing protein" evidence="2">
    <location>
        <begin position="34"/>
        <end position="206"/>
    </location>
</feature>
<dbReference type="RefSeq" id="WP_310272909.1">
    <property type="nucleotide sequence ID" value="NZ_JAVDXW010000001.1"/>
</dbReference>
<feature type="signal peptide" evidence="2">
    <location>
        <begin position="1"/>
        <end position="33"/>
    </location>
</feature>
<feature type="region of interest" description="Disordered" evidence="1">
    <location>
        <begin position="29"/>
        <end position="51"/>
    </location>
</feature>
<dbReference type="AlphaFoldDB" id="A0AAE3ZBI4"/>
<keyword evidence="2" id="KW-0732">Signal</keyword>
<evidence type="ECO:0000256" key="1">
    <source>
        <dbReference type="SAM" id="MobiDB-lite"/>
    </source>
</evidence>
<sequence>MRTEMVRFRRTAAVGIGLALTAALAACSSGSGAEGTPGNNQTQPPATSQAVSVPTIANPKNAAAMDVCKLLPSEAATELGMKSNGERHSNKLKPSLPDNCTWESPEGGSTKVSLTAIDDRSLQVYYENSSQYVDFGKLRIAGYPAVRANGNDPMEGGSCAIFMATQQDQIAKAFAAVPAAGTGKANPCDLSKKALKLSVSSWPAAK</sequence>
<protein>
    <recommendedName>
        <fullName evidence="5">DUF3558 domain-containing protein</fullName>
    </recommendedName>
</protein>
<name>A0AAE3ZBI4_9ACTN</name>
<dbReference type="Proteomes" id="UP001180845">
    <property type="component" value="Unassembled WGS sequence"/>
</dbReference>
<dbReference type="EMBL" id="JAVDXW010000001">
    <property type="protein sequence ID" value="MDR7301866.1"/>
    <property type="molecule type" value="Genomic_DNA"/>
</dbReference>
<comment type="caution">
    <text evidence="3">The sequence shown here is derived from an EMBL/GenBank/DDBJ whole genome shotgun (WGS) entry which is preliminary data.</text>
</comment>
<feature type="compositionally biased region" description="Polar residues" evidence="1">
    <location>
        <begin position="37"/>
        <end position="51"/>
    </location>
</feature>
<evidence type="ECO:0000313" key="4">
    <source>
        <dbReference type="Proteomes" id="UP001180845"/>
    </source>
</evidence>
<accession>A0AAE3ZBI4</accession>
<evidence type="ECO:0000256" key="2">
    <source>
        <dbReference type="SAM" id="SignalP"/>
    </source>
</evidence>
<gene>
    <name evidence="3" type="ORF">JOF55_002047</name>
</gene>
<dbReference type="InterPro" id="IPR024520">
    <property type="entry name" value="DUF3558"/>
</dbReference>
<reference evidence="3" key="1">
    <citation type="submission" date="2023-07" db="EMBL/GenBank/DDBJ databases">
        <title>Sequencing the genomes of 1000 actinobacteria strains.</title>
        <authorList>
            <person name="Klenk H.-P."/>
        </authorList>
    </citation>
    <scope>NUCLEOTIDE SEQUENCE</scope>
    <source>
        <strain evidence="3">DSM 45977</strain>
    </source>
</reference>
<keyword evidence="4" id="KW-1185">Reference proteome</keyword>
<dbReference type="Pfam" id="PF12079">
    <property type="entry name" value="DUF3558"/>
    <property type="match status" value="1"/>
</dbReference>
<dbReference type="PROSITE" id="PS51257">
    <property type="entry name" value="PROKAR_LIPOPROTEIN"/>
    <property type="match status" value="1"/>
</dbReference>